<dbReference type="Pfam" id="PF00072">
    <property type="entry name" value="Response_reg"/>
    <property type="match status" value="1"/>
</dbReference>
<evidence type="ECO:0000313" key="10">
    <source>
        <dbReference type="EMBL" id="SFK37232.1"/>
    </source>
</evidence>
<dbReference type="Proteomes" id="UP000199473">
    <property type="component" value="Unassembled WGS sequence"/>
</dbReference>
<dbReference type="PANTHER" id="PTHR43065:SF42">
    <property type="entry name" value="TWO-COMPONENT SENSOR PPRA"/>
    <property type="match status" value="1"/>
</dbReference>
<dbReference type="CDD" id="cd00082">
    <property type="entry name" value="HisKA"/>
    <property type="match status" value="1"/>
</dbReference>
<protein>
    <recommendedName>
        <fullName evidence="2">histidine kinase</fullName>
        <ecNumber evidence="2">2.7.13.3</ecNumber>
    </recommendedName>
</protein>
<dbReference type="SMART" id="SM00091">
    <property type="entry name" value="PAS"/>
    <property type="match status" value="1"/>
</dbReference>
<dbReference type="Pfam" id="PF02518">
    <property type="entry name" value="HATPase_c"/>
    <property type="match status" value="1"/>
</dbReference>
<accession>A0A1I3YZG0</accession>
<dbReference type="SMART" id="SM00448">
    <property type="entry name" value="REC"/>
    <property type="match status" value="1"/>
</dbReference>
<evidence type="ECO:0000259" key="7">
    <source>
        <dbReference type="PROSITE" id="PS50110"/>
    </source>
</evidence>
<dbReference type="SUPFAM" id="SSF55785">
    <property type="entry name" value="PYP-like sensor domain (PAS domain)"/>
    <property type="match status" value="1"/>
</dbReference>
<dbReference type="PANTHER" id="PTHR43065">
    <property type="entry name" value="SENSOR HISTIDINE KINASE"/>
    <property type="match status" value="1"/>
</dbReference>
<dbReference type="PROSITE" id="PS50113">
    <property type="entry name" value="PAC"/>
    <property type="match status" value="1"/>
</dbReference>
<dbReference type="SUPFAM" id="SSF47384">
    <property type="entry name" value="Homodimeric domain of signal transducing histidine kinase"/>
    <property type="match status" value="1"/>
</dbReference>
<dbReference type="InterPro" id="IPR001610">
    <property type="entry name" value="PAC"/>
</dbReference>
<organism evidence="10 11">
    <name type="scientific">Falsiroseomonas stagni DSM 19981</name>
    <dbReference type="NCBI Taxonomy" id="1123062"/>
    <lineage>
        <taxon>Bacteria</taxon>
        <taxon>Pseudomonadati</taxon>
        <taxon>Pseudomonadota</taxon>
        <taxon>Alphaproteobacteria</taxon>
        <taxon>Acetobacterales</taxon>
        <taxon>Roseomonadaceae</taxon>
        <taxon>Falsiroseomonas</taxon>
    </lineage>
</organism>
<reference evidence="10 11" key="1">
    <citation type="submission" date="2016-10" db="EMBL/GenBank/DDBJ databases">
        <authorList>
            <person name="de Groot N.N."/>
        </authorList>
    </citation>
    <scope>NUCLEOTIDE SEQUENCE [LARGE SCALE GENOMIC DNA]</scope>
    <source>
        <strain evidence="10 11">DSM 19981</strain>
    </source>
</reference>
<dbReference type="SMART" id="SM00086">
    <property type="entry name" value="PAC"/>
    <property type="match status" value="1"/>
</dbReference>
<evidence type="ECO:0000259" key="9">
    <source>
        <dbReference type="PROSITE" id="PS50113"/>
    </source>
</evidence>
<dbReference type="NCBIfam" id="TIGR00229">
    <property type="entry name" value="sensory_box"/>
    <property type="match status" value="1"/>
</dbReference>
<feature type="region of interest" description="Disordered" evidence="5">
    <location>
        <begin position="1"/>
        <end position="61"/>
    </location>
</feature>
<dbReference type="InterPro" id="IPR035965">
    <property type="entry name" value="PAS-like_dom_sf"/>
</dbReference>
<feature type="modified residue" description="4-aspartylphosphate" evidence="4">
    <location>
        <position position="505"/>
    </location>
</feature>
<evidence type="ECO:0000256" key="3">
    <source>
        <dbReference type="ARBA" id="ARBA00022553"/>
    </source>
</evidence>
<dbReference type="GO" id="GO:0000155">
    <property type="term" value="F:phosphorelay sensor kinase activity"/>
    <property type="evidence" value="ECO:0007669"/>
    <property type="project" value="InterPro"/>
</dbReference>
<feature type="region of interest" description="Disordered" evidence="5">
    <location>
        <begin position="427"/>
        <end position="452"/>
    </location>
</feature>
<feature type="domain" description="Histidine kinase" evidence="6">
    <location>
        <begin position="201"/>
        <end position="429"/>
    </location>
</feature>
<dbReference type="InterPro" id="IPR036890">
    <property type="entry name" value="HATPase_C_sf"/>
</dbReference>
<dbReference type="Gene3D" id="3.40.50.2300">
    <property type="match status" value="1"/>
</dbReference>
<feature type="domain" description="PAS" evidence="8">
    <location>
        <begin position="60"/>
        <end position="109"/>
    </location>
</feature>
<dbReference type="InterPro" id="IPR003594">
    <property type="entry name" value="HATPase_dom"/>
</dbReference>
<dbReference type="PRINTS" id="PR00344">
    <property type="entry name" value="BCTRLSENSOR"/>
</dbReference>
<evidence type="ECO:0000259" key="8">
    <source>
        <dbReference type="PROSITE" id="PS50112"/>
    </source>
</evidence>
<dbReference type="InterPro" id="IPR005467">
    <property type="entry name" value="His_kinase_dom"/>
</dbReference>
<dbReference type="Gene3D" id="1.10.287.130">
    <property type="match status" value="1"/>
</dbReference>
<dbReference type="OrthoDB" id="9796100at2"/>
<dbReference type="InterPro" id="IPR003661">
    <property type="entry name" value="HisK_dim/P_dom"/>
</dbReference>
<dbReference type="InterPro" id="IPR004358">
    <property type="entry name" value="Sig_transdc_His_kin-like_C"/>
</dbReference>
<dbReference type="InterPro" id="IPR000014">
    <property type="entry name" value="PAS"/>
</dbReference>
<evidence type="ECO:0000256" key="4">
    <source>
        <dbReference type="PROSITE-ProRule" id="PRU00169"/>
    </source>
</evidence>
<dbReference type="PROSITE" id="PS50112">
    <property type="entry name" value="PAS"/>
    <property type="match status" value="1"/>
</dbReference>
<evidence type="ECO:0000313" key="11">
    <source>
        <dbReference type="Proteomes" id="UP000199473"/>
    </source>
</evidence>
<dbReference type="Gene3D" id="3.30.565.10">
    <property type="entry name" value="Histidine kinase-like ATPase, C-terminal domain"/>
    <property type="match status" value="1"/>
</dbReference>
<dbReference type="SMART" id="SM00387">
    <property type="entry name" value="HATPase_c"/>
    <property type="match status" value="1"/>
</dbReference>
<evidence type="ECO:0000256" key="2">
    <source>
        <dbReference type="ARBA" id="ARBA00012438"/>
    </source>
</evidence>
<keyword evidence="3 4" id="KW-0597">Phosphoprotein</keyword>
<feature type="compositionally biased region" description="Low complexity" evidence="5">
    <location>
        <begin position="31"/>
        <end position="40"/>
    </location>
</feature>
<dbReference type="Pfam" id="PF00512">
    <property type="entry name" value="HisKA"/>
    <property type="match status" value="1"/>
</dbReference>
<name>A0A1I3YZG0_9PROT</name>
<dbReference type="STRING" id="1123062.SAMN02745775_1027"/>
<dbReference type="PROSITE" id="PS50109">
    <property type="entry name" value="HIS_KIN"/>
    <property type="match status" value="1"/>
</dbReference>
<keyword evidence="11" id="KW-1185">Reference proteome</keyword>
<evidence type="ECO:0000256" key="5">
    <source>
        <dbReference type="SAM" id="MobiDB-lite"/>
    </source>
</evidence>
<dbReference type="InterPro" id="IPR036097">
    <property type="entry name" value="HisK_dim/P_sf"/>
</dbReference>
<dbReference type="InterPro" id="IPR001789">
    <property type="entry name" value="Sig_transdc_resp-reg_receiver"/>
</dbReference>
<evidence type="ECO:0000259" key="6">
    <source>
        <dbReference type="PROSITE" id="PS50109"/>
    </source>
</evidence>
<comment type="catalytic activity">
    <reaction evidence="1">
        <text>ATP + protein L-histidine = ADP + protein N-phospho-L-histidine.</text>
        <dbReference type="EC" id="2.7.13.3"/>
    </reaction>
</comment>
<feature type="domain" description="PAC" evidence="9">
    <location>
        <begin position="134"/>
        <end position="188"/>
    </location>
</feature>
<sequence length="580" mass="62167">MAPGGTPAGRRAFGAAVDQKPSRPPLPAAPSPNADPASASNQGRRFDPPRAPGAATPPGRDDLFFAAVEMTRMPMIVTDPNQPDNPIVFANQAFQQMTGYAAEEVIGRNCRFMQGEGTDRDSVTAIRDAIAGRTDVAMEVLNYRKDGRPFWNALFVSPVFGTDGRLLYFFGSQLDVTRRREAEAAARRAQRLEALGQLTGGVAHDFNNLLQVVTGSLEMMRPLVEASDNPRVRRRHEGALEAARRGAALTRQLLAFARRQRLEGRPTDINATLQAQADLLARALGPGLGLRLDLSPQAGQAHVDAGQLEAALVNLLFNARDAMPARGEVVIATTRLTEAAAMADAGPDEETRAPHGFIELAVRDSGTGIAPEILDRVTEPFFTTKDVGQGSGLGLAQVYGFARQSGGHLRIESHPGRGTTVRLRFPALQPDTSTQPAPPPDRPRQAEPRGGGESILIVDDNAEVLELAESVLTDLGYQVATAGDARAALAALEAPGHRYDLLFSDVVMPGGMNGITLATEARRRVPGLRVLLSTGFIDPREEAAAEGIRPHGFPVMQKPYRRSELARRIRRALDDGAAAG</sequence>
<dbReference type="PROSITE" id="PS50110">
    <property type="entry name" value="RESPONSE_REGULATORY"/>
    <property type="match status" value="1"/>
</dbReference>
<dbReference type="Pfam" id="PF13426">
    <property type="entry name" value="PAS_9"/>
    <property type="match status" value="1"/>
</dbReference>
<dbReference type="EC" id="2.7.13.3" evidence="2"/>
<dbReference type="AlphaFoldDB" id="A0A1I3YZG0"/>
<gene>
    <name evidence="10" type="ORF">SAMN02745775_1027</name>
</gene>
<dbReference type="SMART" id="SM00388">
    <property type="entry name" value="HisKA"/>
    <property type="match status" value="1"/>
</dbReference>
<feature type="domain" description="Response regulatory" evidence="7">
    <location>
        <begin position="454"/>
        <end position="573"/>
    </location>
</feature>
<dbReference type="NCBIfam" id="NF010076">
    <property type="entry name" value="PRK13557.1"/>
    <property type="match status" value="1"/>
</dbReference>
<dbReference type="SUPFAM" id="SSF52172">
    <property type="entry name" value="CheY-like"/>
    <property type="match status" value="1"/>
</dbReference>
<dbReference type="EMBL" id="FOSQ01000002">
    <property type="protein sequence ID" value="SFK37232.1"/>
    <property type="molecule type" value="Genomic_DNA"/>
</dbReference>
<dbReference type="SUPFAM" id="SSF55874">
    <property type="entry name" value="ATPase domain of HSP90 chaperone/DNA topoisomerase II/histidine kinase"/>
    <property type="match status" value="1"/>
</dbReference>
<dbReference type="InterPro" id="IPR011006">
    <property type="entry name" value="CheY-like_superfamily"/>
</dbReference>
<evidence type="ECO:0000256" key="1">
    <source>
        <dbReference type="ARBA" id="ARBA00000085"/>
    </source>
</evidence>
<dbReference type="Gene3D" id="3.30.450.20">
    <property type="entry name" value="PAS domain"/>
    <property type="match status" value="1"/>
</dbReference>
<dbReference type="InterPro" id="IPR000700">
    <property type="entry name" value="PAS-assoc_C"/>
</dbReference>
<dbReference type="CDD" id="cd00130">
    <property type="entry name" value="PAS"/>
    <property type="match status" value="1"/>
</dbReference>
<proteinExistence type="predicted"/>